<comment type="caution">
    <text evidence="2">The sequence shown here is derived from an EMBL/GenBank/DDBJ whole genome shotgun (WGS) entry which is preliminary data.</text>
</comment>
<accession>A0A9D1M032</accession>
<dbReference type="Pfam" id="PF13566">
    <property type="entry name" value="DUF4130"/>
    <property type="match status" value="1"/>
</dbReference>
<name>A0A9D1M032_9FIRM</name>
<dbReference type="EMBL" id="DVNH01000005">
    <property type="protein sequence ID" value="HIU51107.1"/>
    <property type="molecule type" value="Genomic_DNA"/>
</dbReference>
<protein>
    <submittedName>
        <fullName evidence="2">TIGR03915 family putative DNA repair protein</fullName>
    </submittedName>
</protein>
<proteinExistence type="predicted"/>
<dbReference type="NCBIfam" id="TIGR03915">
    <property type="entry name" value="SAM_7_link_chp"/>
    <property type="match status" value="1"/>
</dbReference>
<reference evidence="2" key="2">
    <citation type="journal article" date="2021" name="PeerJ">
        <title>Extensive microbial diversity within the chicken gut microbiome revealed by metagenomics and culture.</title>
        <authorList>
            <person name="Gilroy R."/>
            <person name="Ravi A."/>
            <person name="Getino M."/>
            <person name="Pursley I."/>
            <person name="Horton D.L."/>
            <person name="Alikhan N.F."/>
            <person name="Baker D."/>
            <person name="Gharbi K."/>
            <person name="Hall N."/>
            <person name="Watson M."/>
            <person name="Adriaenssens E.M."/>
            <person name="Foster-Nyarko E."/>
            <person name="Jarju S."/>
            <person name="Secka A."/>
            <person name="Antonio M."/>
            <person name="Oren A."/>
            <person name="Chaudhuri R.R."/>
            <person name="La Ragione R."/>
            <person name="Hildebrand F."/>
            <person name="Pallen M.J."/>
        </authorList>
    </citation>
    <scope>NUCLEOTIDE SEQUENCE</scope>
    <source>
        <strain evidence="2">CHK195-15760</strain>
    </source>
</reference>
<evidence type="ECO:0000313" key="2">
    <source>
        <dbReference type="EMBL" id="HIU51107.1"/>
    </source>
</evidence>
<feature type="domain" description="DUF4130" evidence="1">
    <location>
        <begin position="90"/>
        <end position="250"/>
    </location>
</feature>
<dbReference type="AlphaFoldDB" id="A0A9D1M032"/>
<reference evidence="2" key="1">
    <citation type="submission" date="2020-10" db="EMBL/GenBank/DDBJ databases">
        <authorList>
            <person name="Gilroy R."/>
        </authorList>
    </citation>
    <scope>NUCLEOTIDE SEQUENCE</scope>
    <source>
        <strain evidence="2">CHK195-15760</strain>
    </source>
</reference>
<sequence>MLKWKHIKDTYLYDGTFEGFLTVVFECYVSKVIPFCIIPEEKYEYNLFDSLFLIKTDENKSKRIFEGISKNISQASLYHAYNAFLCEYDNKELYLLKYISYGFQVGPQIDSMLQLDFVFKVHQMRKKALFECHRLKGLVRFIELKNHIYYASIHPDHCIIEPLGHHFMKRLPNQPFILHDKNRNLFFLYAQNQYEIRKESAINLPSISEVEKQYQKLWQLFFKSIAIPERKNRRCQMNFMPKKYWKDLIEDPYIT</sequence>
<organism evidence="2 3">
    <name type="scientific">Candidatus Merdicola faecigallinarum</name>
    <dbReference type="NCBI Taxonomy" id="2840862"/>
    <lineage>
        <taxon>Bacteria</taxon>
        <taxon>Bacillati</taxon>
        <taxon>Bacillota</taxon>
        <taxon>Clostridia</taxon>
        <taxon>Candidatus Merdicola</taxon>
    </lineage>
</organism>
<gene>
    <name evidence="2" type="ORF">IAB70_00550</name>
</gene>
<dbReference type="InterPro" id="IPR023875">
    <property type="entry name" value="DNA_repair_put"/>
</dbReference>
<evidence type="ECO:0000313" key="3">
    <source>
        <dbReference type="Proteomes" id="UP000824093"/>
    </source>
</evidence>
<dbReference type="InterPro" id="IPR025404">
    <property type="entry name" value="DUF4130"/>
</dbReference>
<evidence type="ECO:0000259" key="1">
    <source>
        <dbReference type="Pfam" id="PF13566"/>
    </source>
</evidence>
<dbReference type="Proteomes" id="UP000824093">
    <property type="component" value="Unassembled WGS sequence"/>
</dbReference>